<gene>
    <name evidence="1" type="ORF">JA13_238</name>
</gene>
<name>A0A384ZWM9_9CAUD</name>
<accession>A0A384ZWM9</accession>
<dbReference type="EMBL" id="MH460460">
    <property type="protein sequence ID" value="AXG66641.1"/>
    <property type="molecule type" value="Genomic_DNA"/>
</dbReference>
<organism evidence="1 2">
    <name type="scientific">Dickeya phage vB_DsoM_JA13</name>
    <dbReference type="NCBI Taxonomy" id="2283030"/>
    <lineage>
        <taxon>Viruses</taxon>
        <taxon>Duplodnaviria</taxon>
        <taxon>Heunggongvirae</taxon>
        <taxon>Uroviricota</taxon>
        <taxon>Caudoviricetes</taxon>
        <taxon>Salmondvirus</taxon>
        <taxon>Salmondvirus JA11</taxon>
    </lineage>
</organism>
<reference evidence="1 2" key="1">
    <citation type="journal article" date="2018" name="Front. Microbiol.">
        <title>Jumbo Bacteriophages Are Represented Within an Increasing Diversity of Environmental Viruses Infecting the Emerging Phytopathogen, Dickeya solani.</title>
        <authorList>
            <person name="Day A.W."/>
            <person name="Ahn J."/>
            <person name="Salmond G.P.C."/>
        </authorList>
    </citation>
    <scope>NUCLEOTIDE SEQUENCE [LARGE SCALE GENOMIC DNA]</scope>
</reference>
<evidence type="ECO:0000313" key="1">
    <source>
        <dbReference type="EMBL" id="AXG66641.1"/>
    </source>
</evidence>
<sequence>MYTLNQIVQKIINHVPDVAEISHIEFIHKSGCDYVYFQLHGITYRVDAGLSVEEKDGSFLVSSQAARNIQAVLRGERKTLINTEARNKAVDDIVNNASHIELQEVLIGIGEPEEGSLEELQKAVRDWLHGDSKMLIEKMEIIWLFFGHDKATAFNEAFR</sequence>
<protein>
    <submittedName>
        <fullName evidence="1">Uncharacterized protein</fullName>
    </submittedName>
</protein>
<proteinExistence type="predicted"/>
<dbReference type="Proteomes" id="UP000263742">
    <property type="component" value="Segment"/>
</dbReference>
<evidence type="ECO:0000313" key="2">
    <source>
        <dbReference type="Proteomes" id="UP000263742"/>
    </source>
</evidence>